<evidence type="ECO:0000256" key="7">
    <source>
        <dbReference type="SAM" id="Phobius"/>
    </source>
</evidence>
<feature type="transmembrane region" description="Helical" evidence="7">
    <location>
        <begin position="383"/>
        <end position="406"/>
    </location>
</feature>
<comment type="similarity">
    <text evidence="6">Belongs to the ABC-4 integral membrane protein family.</text>
</comment>
<gene>
    <name evidence="9" type="ORF">ACFY05_11980</name>
</gene>
<sequence>MRGRTPLVFRRALSEPLLLAAAFGSILLATTTLVALMTYAASVTDLGVRQAVETAPLTLTSTTVTSSVKADDHARIDRTVRDGITRGYAAVPHRVVSGARSDSYAMPGQEGRERPDLTRFATYDDLRERADLVAGAWPAESPAGTAKTVEAALSQPAAEAMRVAPGGELAVVGRLDGRTVKVKVTGVFRLRASDGDRWAGDELLRNGSQVGDYTTYGPLVVPATTFVSRFATSVSATWTALPDLSGLTREDLRPLAASVTGIATTLRDGCAGCTVSTGLPAMLTQLDRAALVARSTMLIPVLQLLVLAAYALTLTARLLSDHRRMEVALLRSRGAGSVRLAALAGGEALLVALPCAVAAPYLAPPLLALVGGTGTPLWRNPGATTFAVSVAVALACAVLLALPAVRGARRTYVEEQGARGRGDRQGILQRAGADLALLVVAALAIWQLQRYGGPVTETTGGDLGIDPLIVTGPALALLCGGLLGLRLVPLFSRLLERATTRRPGFAAAVGVRQVSRRPARYSGPALLLTMAVAIGALSLATSATWGRSQDDQARHLAGADLRVTAGQGDTADGFSALPGVTALTPVHRVRASMGGGDVDLLAADAARLPEVMLLRPDLSDLPLATLAAHLVPNSPALPVVVTDDLAKERNLVIGTSPVPIDVVGTVRAMPGTPAGASAVLADLTALRTVTKAPAKATEWWLAASGHDTSAAAAALAKRGASVTEVAALTRQLRDDPLAGGLRGALVLGFVAALAFAVLGFLVNAAVSARERRSEFALLGALGVGFRQMLGLLAVEQSFVIGLSLVGGVLLAAAVALAVVPSIVLTGQATAVTPPVVLDIPWPGVAALGLGVGAVLLAVIFGLARSLHRRGPGGVLRSGEDR</sequence>
<dbReference type="PANTHER" id="PTHR30572">
    <property type="entry name" value="MEMBRANE COMPONENT OF TRANSPORTER-RELATED"/>
    <property type="match status" value="1"/>
</dbReference>
<protein>
    <submittedName>
        <fullName evidence="9">FtsX-like permease family protein</fullName>
    </submittedName>
</protein>
<keyword evidence="3 7" id="KW-0812">Transmembrane</keyword>
<feature type="transmembrane region" description="Helical" evidence="7">
    <location>
        <begin position="743"/>
        <end position="766"/>
    </location>
</feature>
<feature type="transmembrane region" description="Helical" evidence="7">
    <location>
        <begin position="798"/>
        <end position="819"/>
    </location>
</feature>
<evidence type="ECO:0000256" key="3">
    <source>
        <dbReference type="ARBA" id="ARBA00022692"/>
    </source>
</evidence>
<proteinExistence type="inferred from homology"/>
<keyword evidence="4 7" id="KW-1133">Transmembrane helix</keyword>
<dbReference type="PANTHER" id="PTHR30572:SF4">
    <property type="entry name" value="ABC TRANSPORTER PERMEASE YTRF"/>
    <property type="match status" value="1"/>
</dbReference>
<evidence type="ECO:0000313" key="9">
    <source>
        <dbReference type="EMBL" id="MFF4773568.1"/>
    </source>
</evidence>
<evidence type="ECO:0000256" key="1">
    <source>
        <dbReference type="ARBA" id="ARBA00004651"/>
    </source>
</evidence>
<evidence type="ECO:0000259" key="8">
    <source>
        <dbReference type="Pfam" id="PF02687"/>
    </source>
</evidence>
<organism evidence="9 10">
    <name type="scientific">Microtetraspora fusca</name>
    <dbReference type="NCBI Taxonomy" id="1997"/>
    <lineage>
        <taxon>Bacteria</taxon>
        <taxon>Bacillati</taxon>
        <taxon>Actinomycetota</taxon>
        <taxon>Actinomycetes</taxon>
        <taxon>Streptosporangiales</taxon>
        <taxon>Streptosporangiaceae</taxon>
        <taxon>Microtetraspora</taxon>
    </lineage>
</organism>
<comment type="subcellular location">
    <subcellularLocation>
        <location evidence="1">Cell membrane</location>
        <topology evidence="1">Multi-pass membrane protein</topology>
    </subcellularLocation>
</comment>
<evidence type="ECO:0000256" key="6">
    <source>
        <dbReference type="ARBA" id="ARBA00038076"/>
    </source>
</evidence>
<feature type="transmembrane region" description="Helical" evidence="7">
    <location>
        <begin position="839"/>
        <end position="863"/>
    </location>
</feature>
<keyword evidence="10" id="KW-1185">Reference proteome</keyword>
<keyword evidence="5 7" id="KW-0472">Membrane</keyword>
<feature type="domain" description="ABC3 transporter permease C-terminal" evidence="8">
    <location>
        <begin position="749"/>
        <end position="866"/>
    </location>
</feature>
<dbReference type="Pfam" id="PF02687">
    <property type="entry name" value="FtsX"/>
    <property type="match status" value="1"/>
</dbReference>
<feature type="transmembrane region" description="Helical" evidence="7">
    <location>
        <begin position="468"/>
        <end position="488"/>
    </location>
</feature>
<dbReference type="Proteomes" id="UP001602119">
    <property type="component" value="Unassembled WGS sequence"/>
</dbReference>
<dbReference type="InterPro" id="IPR050250">
    <property type="entry name" value="Macrolide_Exporter_MacB"/>
</dbReference>
<feature type="transmembrane region" description="Helical" evidence="7">
    <location>
        <begin position="525"/>
        <end position="545"/>
    </location>
</feature>
<comment type="caution">
    <text evidence="9">The sequence shown here is derived from an EMBL/GenBank/DDBJ whole genome shotgun (WGS) entry which is preliminary data.</text>
</comment>
<name>A0ABW6V2P5_MICFU</name>
<feature type="transmembrane region" description="Helical" evidence="7">
    <location>
        <begin position="297"/>
        <end position="319"/>
    </location>
</feature>
<dbReference type="InterPro" id="IPR003838">
    <property type="entry name" value="ABC3_permease_C"/>
</dbReference>
<feature type="transmembrane region" description="Helical" evidence="7">
    <location>
        <begin position="427"/>
        <end position="448"/>
    </location>
</feature>
<dbReference type="RefSeq" id="WP_387341956.1">
    <property type="nucleotide sequence ID" value="NZ_JBIAXI010000006.1"/>
</dbReference>
<evidence type="ECO:0000256" key="2">
    <source>
        <dbReference type="ARBA" id="ARBA00022475"/>
    </source>
</evidence>
<feature type="transmembrane region" description="Helical" evidence="7">
    <location>
        <begin position="340"/>
        <end position="363"/>
    </location>
</feature>
<evidence type="ECO:0000313" key="10">
    <source>
        <dbReference type="Proteomes" id="UP001602119"/>
    </source>
</evidence>
<accession>A0ABW6V2P5</accession>
<dbReference type="EMBL" id="JBIAXI010000006">
    <property type="protein sequence ID" value="MFF4773568.1"/>
    <property type="molecule type" value="Genomic_DNA"/>
</dbReference>
<keyword evidence="2" id="KW-1003">Cell membrane</keyword>
<evidence type="ECO:0000256" key="5">
    <source>
        <dbReference type="ARBA" id="ARBA00023136"/>
    </source>
</evidence>
<reference evidence="9 10" key="1">
    <citation type="submission" date="2024-10" db="EMBL/GenBank/DDBJ databases">
        <title>The Natural Products Discovery Center: Release of the First 8490 Sequenced Strains for Exploring Actinobacteria Biosynthetic Diversity.</title>
        <authorList>
            <person name="Kalkreuter E."/>
            <person name="Kautsar S.A."/>
            <person name="Yang D."/>
            <person name="Bader C.D."/>
            <person name="Teijaro C.N."/>
            <person name="Fluegel L."/>
            <person name="Davis C.M."/>
            <person name="Simpson J.R."/>
            <person name="Lauterbach L."/>
            <person name="Steele A.D."/>
            <person name="Gui C."/>
            <person name="Meng S."/>
            <person name="Li G."/>
            <person name="Viehrig K."/>
            <person name="Ye F."/>
            <person name="Su P."/>
            <person name="Kiefer A.F."/>
            <person name="Nichols A."/>
            <person name="Cepeda A.J."/>
            <person name="Yan W."/>
            <person name="Fan B."/>
            <person name="Jiang Y."/>
            <person name="Adhikari A."/>
            <person name="Zheng C.-J."/>
            <person name="Schuster L."/>
            <person name="Cowan T.M."/>
            <person name="Smanski M.J."/>
            <person name="Chevrette M.G."/>
            <person name="De Carvalho L.P.S."/>
            <person name="Shen B."/>
        </authorList>
    </citation>
    <scope>NUCLEOTIDE SEQUENCE [LARGE SCALE GENOMIC DNA]</scope>
    <source>
        <strain evidence="9 10">NPDC001281</strain>
    </source>
</reference>
<evidence type="ECO:0000256" key="4">
    <source>
        <dbReference type="ARBA" id="ARBA00022989"/>
    </source>
</evidence>